<dbReference type="Gene3D" id="3.40.190.10">
    <property type="entry name" value="Periplasmic binding protein-like II"/>
    <property type="match status" value="2"/>
</dbReference>
<dbReference type="EMBL" id="JACIIX010000013">
    <property type="protein sequence ID" value="MBB6211749.1"/>
    <property type="molecule type" value="Genomic_DNA"/>
</dbReference>
<dbReference type="NCBIfam" id="TIGR03431">
    <property type="entry name" value="PhnD"/>
    <property type="match status" value="1"/>
</dbReference>
<protein>
    <submittedName>
        <fullName evidence="4">Phosphonate transport system substrate-binding protein</fullName>
    </submittedName>
</protein>
<evidence type="ECO:0000256" key="3">
    <source>
        <dbReference type="SAM" id="SignalP"/>
    </source>
</evidence>
<dbReference type="AlphaFoldDB" id="A0A7W9ZK91"/>
<feature type="signal peptide" evidence="3">
    <location>
        <begin position="1"/>
        <end position="21"/>
    </location>
</feature>
<proteinExistence type="inferred from homology"/>
<evidence type="ECO:0000313" key="5">
    <source>
        <dbReference type="Proteomes" id="UP000544872"/>
    </source>
</evidence>
<comment type="similarity">
    <text evidence="1">Belongs to the phosphate/phosphite/phosphonate binding protein family.</text>
</comment>
<dbReference type="PANTHER" id="PTHR35841">
    <property type="entry name" value="PHOSPHONATES-BINDING PERIPLASMIC PROTEIN"/>
    <property type="match status" value="1"/>
</dbReference>
<dbReference type="InterPro" id="IPR017797">
    <property type="entry name" value="Phosphnate-bd"/>
</dbReference>
<reference evidence="4 5" key="1">
    <citation type="submission" date="2020-08" db="EMBL/GenBank/DDBJ databases">
        <title>Genomic Encyclopedia of Type Strains, Phase IV (KMG-IV): sequencing the most valuable type-strain genomes for metagenomic binning, comparative biology and taxonomic classification.</title>
        <authorList>
            <person name="Goeker M."/>
        </authorList>
    </citation>
    <scope>NUCLEOTIDE SEQUENCE [LARGE SCALE GENOMIC DNA]</scope>
    <source>
        <strain evidence="4 5">DSM 11590</strain>
    </source>
</reference>
<dbReference type="GO" id="GO:0043190">
    <property type="term" value="C:ATP-binding cassette (ABC) transporter complex"/>
    <property type="evidence" value="ECO:0007669"/>
    <property type="project" value="InterPro"/>
</dbReference>
<dbReference type="GO" id="GO:0015716">
    <property type="term" value="P:organic phosphonate transport"/>
    <property type="evidence" value="ECO:0007669"/>
    <property type="project" value="InterPro"/>
</dbReference>
<evidence type="ECO:0000256" key="1">
    <source>
        <dbReference type="ARBA" id="ARBA00007162"/>
    </source>
</evidence>
<evidence type="ECO:0000256" key="2">
    <source>
        <dbReference type="ARBA" id="ARBA00022729"/>
    </source>
</evidence>
<dbReference type="PANTHER" id="PTHR35841:SF1">
    <property type="entry name" value="PHOSPHONATES-BINDING PERIPLASMIC PROTEIN"/>
    <property type="match status" value="1"/>
</dbReference>
<dbReference type="Proteomes" id="UP000544872">
    <property type="component" value="Unassembled WGS sequence"/>
</dbReference>
<keyword evidence="5" id="KW-1185">Reference proteome</keyword>
<accession>A0A7W9ZK91</accession>
<gene>
    <name evidence="4" type="ORF">FHS48_003192</name>
</gene>
<dbReference type="RefSeq" id="WP_184264781.1">
    <property type="nucleotide sequence ID" value="NZ_JACIIX010000013.1"/>
</dbReference>
<feature type="chain" id="PRO_5031382853" evidence="3">
    <location>
        <begin position="22"/>
        <end position="330"/>
    </location>
</feature>
<organism evidence="4 5">
    <name type="scientific">Novispirillum itersonii</name>
    <name type="common">Aquaspirillum itersonii</name>
    <dbReference type="NCBI Taxonomy" id="189"/>
    <lineage>
        <taxon>Bacteria</taxon>
        <taxon>Pseudomonadati</taxon>
        <taxon>Pseudomonadota</taxon>
        <taxon>Alphaproteobacteria</taxon>
        <taxon>Rhodospirillales</taxon>
        <taxon>Novispirillaceae</taxon>
        <taxon>Novispirillum</taxon>
    </lineage>
</organism>
<dbReference type="SUPFAM" id="SSF53850">
    <property type="entry name" value="Periplasmic binding protein-like II"/>
    <property type="match status" value="1"/>
</dbReference>
<dbReference type="Gene3D" id="1.20.58.90">
    <property type="match status" value="1"/>
</dbReference>
<comment type="caution">
    <text evidence="4">The sequence shown here is derived from an EMBL/GenBank/DDBJ whole genome shotgun (WGS) entry which is preliminary data.</text>
</comment>
<sequence>MFRTLFTAAAVAVAMTPVAHAEALKEINFGIISTESTQNLKTMWDPFLVDMEKKLGVKVKAFFAPDYAGVIEGMRFKKVDVAWLGNKAAMEAVDRANAEVFVQTAASDGAPGYWSLLIAHKDSPLNDLKDVLKCDKSQTFGNGDPNSTSGFLVPSYYVFAQNNVDPKDCFKNVRSANHETNLMAVANKQVDIATNNTENFDRLKKTNPAAIENVKVLWKSPLIPADPIAWRKDLDDSDKKKLSDFFLTYGTNSDKAEADREMAVLKGLTWGQFRKSGDYQLIPIRQLALFKDRAKVAGDTTLSDADRKAKLAELDAKLEDLKAQAAKAGL</sequence>
<dbReference type="Pfam" id="PF12974">
    <property type="entry name" value="Phosphonate-bd"/>
    <property type="match status" value="1"/>
</dbReference>
<dbReference type="InterPro" id="IPR005770">
    <property type="entry name" value="PhnD"/>
</dbReference>
<dbReference type="NCBIfam" id="TIGR01098">
    <property type="entry name" value="3A0109s03R"/>
    <property type="match status" value="1"/>
</dbReference>
<evidence type="ECO:0000313" key="4">
    <source>
        <dbReference type="EMBL" id="MBB6211749.1"/>
    </source>
</evidence>
<dbReference type="GO" id="GO:0055085">
    <property type="term" value="P:transmembrane transport"/>
    <property type="evidence" value="ECO:0007669"/>
    <property type="project" value="InterPro"/>
</dbReference>
<keyword evidence="2 3" id="KW-0732">Signal</keyword>
<name>A0A7W9ZK91_NOVIT</name>